<evidence type="ECO:0000256" key="2">
    <source>
        <dbReference type="SAM" id="Coils"/>
    </source>
</evidence>
<evidence type="ECO:0008006" key="7">
    <source>
        <dbReference type="Google" id="ProtNLM"/>
    </source>
</evidence>
<feature type="coiled-coil region" evidence="2">
    <location>
        <begin position="378"/>
        <end position="405"/>
    </location>
</feature>
<dbReference type="GO" id="GO:0008270">
    <property type="term" value="F:zinc ion binding"/>
    <property type="evidence" value="ECO:0007669"/>
    <property type="project" value="UniProtKB-KW"/>
</dbReference>
<dbReference type="AlphaFoldDB" id="A0A8B6G6H4"/>
<dbReference type="PANTHER" id="PTHR12419:SF11">
    <property type="entry name" value="OTU DOMAIN-CONTAINING PROTEIN DDB_G0284757"/>
    <property type="match status" value="1"/>
</dbReference>
<dbReference type="PROSITE" id="PS50157">
    <property type="entry name" value="ZINC_FINGER_C2H2_2"/>
    <property type="match status" value="1"/>
</dbReference>
<keyword evidence="6" id="KW-1185">Reference proteome</keyword>
<evidence type="ECO:0000259" key="4">
    <source>
        <dbReference type="PROSITE" id="PS50802"/>
    </source>
</evidence>
<gene>
    <name evidence="5" type="ORF">MGAL_10B025642</name>
</gene>
<feature type="domain" description="OTU" evidence="4">
    <location>
        <begin position="409"/>
        <end position="549"/>
    </location>
</feature>
<dbReference type="Proteomes" id="UP000596742">
    <property type="component" value="Unassembled WGS sequence"/>
</dbReference>
<protein>
    <recommendedName>
        <fullName evidence="7">OTU domain-containing protein</fullName>
    </recommendedName>
</protein>
<dbReference type="InterPro" id="IPR013087">
    <property type="entry name" value="Znf_C2H2_type"/>
</dbReference>
<keyword evidence="1" id="KW-0863">Zinc-finger</keyword>
<dbReference type="PANTHER" id="PTHR12419">
    <property type="entry name" value="OTU DOMAIN CONTAINING PROTEIN"/>
    <property type="match status" value="1"/>
</dbReference>
<reference evidence="5" key="1">
    <citation type="submission" date="2018-11" db="EMBL/GenBank/DDBJ databases">
        <authorList>
            <person name="Alioto T."/>
            <person name="Alioto T."/>
        </authorList>
    </citation>
    <scope>NUCLEOTIDE SEQUENCE</scope>
</reference>
<feature type="domain" description="C2H2-type" evidence="3">
    <location>
        <begin position="661"/>
        <end position="690"/>
    </location>
</feature>
<keyword evidence="1" id="KW-0862">Zinc</keyword>
<dbReference type="InterPro" id="IPR050704">
    <property type="entry name" value="Peptidase_C85-like"/>
</dbReference>
<proteinExistence type="predicted"/>
<keyword evidence="1" id="KW-0479">Metal-binding</keyword>
<dbReference type="Pfam" id="PF02338">
    <property type="entry name" value="OTU"/>
    <property type="match status" value="1"/>
</dbReference>
<comment type="caution">
    <text evidence="5">The sequence shown here is derived from an EMBL/GenBank/DDBJ whole genome shotgun (WGS) entry which is preliminary data.</text>
</comment>
<accession>A0A8B6G6H4</accession>
<evidence type="ECO:0000313" key="6">
    <source>
        <dbReference type="Proteomes" id="UP000596742"/>
    </source>
</evidence>
<sequence>MSDILDNYIKLFLLIRGPATQALRALMTYYLRKCCLTFKEFIDTNQHEIYHLHTHRRCCQCSDQFMFRDTCKTPIQMEQMEIMFNSSSKTTSKRKDNHDYSKKGMCCSFAKCQICVDDVDITLLRILLNNFCDIFFWTCYLNIEHSGTFEQFLKNKRHALFHLWQPKVTCCQCNEHKHTYKRPKNSEISEQEFEQLYMLDRTIKAITCTLNDTCMYSARQGISHLDIRGTKLFLTITDCFCTPRKEINSIVEIRNNCSHSTDISEENFKKCWSTLRDNINNIESITESKLWTEEIIDRLEKKLNIENLLKEIKTDVEQIIGNEKDSQKILQKKMVQIYVALKKLISKPTKNNPAQAFTSLSHKNYTEQSICLHPKQFKLKLLKLYKEIESDAEEAEKRLKENCLNLNLTFRNETPRNGNCFFDAVSSQLKDLGLKERSAEEIRKNVIDYLMENREFQGVDGNVNIEHFIDDRSFEDWARNMKHSGVFADHVVVLGMARMLETNILIVTSNPQANSENNMTYIVGKMDYNKIPILLGHVWENHYHSLISLDASIGNDRLADNNTELCKMQSQNIRPSIIDSCITALNEIKSDSSPSNYEVTKADIFVTVKDRTVIREMKIIGKEQVFEPDVRVIEIPCSSSNSLMKNINRDADSDCDDDDLFVCGKCRRFFTTIESLVTHKRESIRCMQKKSKNEKNKSDTSAIPIEQNMTPDEQKEKRFMCKQFNGSLVVSIVQVAVNKNTLDQTRENGTEHGNITSNDCKILSERSDVHKVLLNYIGVESCICDKHNALLLLKINKNARI</sequence>
<evidence type="ECO:0000259" key="3">
    <source>
        <dbReference type="PROSITE" id="PS50157"/>
    </source>
</evidence>
<dbReference type="OrthoDB" id="5983492at2759"/>
<dbReference type="InterPro" id="IPR038765">
    <property type="entry name" value="Papain-like_cys_pep_sf"/>
</dbReference>
<dbReference type="InterPro" id="IPR003323">
    <property type="entry name" value="OTU_dom"/>
</dbReference>
<evidence type="ECO:0000313" key="5">
    <source>
        <dbReference type="EMBL" id="VDI59363.1"/>
    </source>
</evidence>
<name>A0A8B6G6H4_MYTGA</name>
<dbReference type="SUPFAM" id="SSF54001">
    <property type="entry name" value="Cysteine proteinases"/>
    <property type="match status" value="1"/>
</dbReference>
<dbReference type="EMBL" id="UYJE01007938">
    <property type="protein sequence ID" value="VDI59363.1"/>
    <property type="molecule type" value="Genomic_DNA"/>
</dbReference>
<dbReference type="Gene3D" id="3.90.70.80">
    <property type="match status" value="1"/>
</dbReference>
<dbReference type="GO" id="GO:0004843">
    <property type="term" value="F:cysteine-type deubiquitinase activity"/>
    <property type="evidence" value="ECO:0007669"/>
    <property type="project" value="TreeGrafter"/>
</dbReference>
<evidence type="ECO:0000256" key="1">
    <source>
        <dbReference type="PROSITE-ProRule" id="PRU00042"/>
    </source>
</evidence>
<dbReference type="CDD" id="cd22758">
    <property type="entry name" value="OTU_232R-like"/>
    <property type="match status" value="1"/>
</dbReference>
<dbReference type="GO" id="GO:0016579">
    <property type="term" value="P:protein deubiquitination"/>
    <property type="evidence" value="ECO:0007669"/>
    <property type="project" value="TreeGrafter"/>
</dbReference>
<organism evidence="5 6">
    <name type="scientific">Mytilus galloprovincialis</name>
    <name type="common">Mediterranean mussel</name>
    <dbReference type="NCBI Taxonomy" id="29158"/>
    <lineage>
        <taxon>Eukaryota</taxon>
        <taxon>Metazoa</taxon>
        <taxon>Spiralia</taxon>
        <taxon>Lophotrochozoa</taxon>
        <taxon>Mollusca</taxon>
        <taxon>Bivalvia</taxon>
        <taxon>Autobranchia</taxon>
        <taxon>Pteriomorphia</taxon>
        <taxon>Mytilida</taxon>
        <taxon>Mytiloidea</taxon>
        <taxon>Mytilidae</taxon>
        <taxon>Mytilinae</taxon>
        <taxon>Mytilus</taxon>
    </lineage>
</organism>
<keyword evidence="2" id="KW-0175">Coiled coil</keyword>
<dbReference type="PROSITE" id="PS50802">
    <property type="entry name" value="OTU"/>
    <property type="match status" value="1"/>
</dbReference>